<dbReference type="Gene3D" id="1.10.10.1330">
    <property type="entry name" value="RNA polymerase sigma-54 factor, core-binding domain"/>
    <property type="match status" value="1"/>
</dbReference>
<keyword evidence="7" id="KW-0238">DNA-binding</keyword>
<feature type="domain" description="RNA polymerase sigma factor 54 DNA-binding" evidence="9">
    <location>
        <begin position="335"/>
        <end position="478"/>
    </location>
</feature>
<dbReference type="GO" id="GO:0000428">
    <property type="term" value="C:DNA-directed RNA polymerase complex"/>
    <property type="evidence" value="ECO:0007669"/>
    <property type="project" value="UniProtKB-KW"/>
</dbReference>
<accession>D1CE57</accession>
<keyword evidence="6" id="KW-0731">Sigma factor</keyword>
<dbReference type="InterPro" id="IPR000394">
    <property type="entry name" value="RNA_pol_sigma_54"/>
</dbReference>
<keyword evidence="2" id="KW-0240">DNA-directed RNA polymerase</keyword>
<evidence type="ECO:0000259" key="10">
    <source>
        <dbReference type="Pfam" id="PF04963"/>
    </source>
</evidence>
<keyword evidence="12" id="KW-1185">Reference proteome</keyword>
<gene>
    <name evidence="11" type="ordered locus">Tter_0291</name>
</gene>
<dbReference type="GO" id="GO:0016779">
    <property type="term" value="F:nucleotidyltransferase activity"/>
    <property type="evidence" value="ECO:0007669"/>
    <property type="project" value="UniProtKB-KW"/>
</dbReference>
<keyword evidence="8" id="KW-0804">Transcription</keyword>
<dbReference type="InterPro" id="IPR038709">
    <property type="entry name" value="RpoN_core-bd_sf"/>
</dbReference>
<proteinExistence type="inferred from homology"/>
<dbReference type="PANTHER" id="PTHR32248:SF4">
    <property type="entry name" value="RNA POLYMERASE SIGMA-54 FACTOR"/>
    <property type="match status" value="1"/>
</dbReference>
<feature type="domain" description="RNA polymerase sigma factor 54 core-binding" evidence="10">
    <location>
        <begin position="117"/>
        <end position="314"/>
    </location>
</feature>
<dbReference type="Proteomes" id="UP000000323">
    <property type="component" value="Chromosome 1"/>
</dbReference>
<dbReference type="AlphaFoldDB" id="D1CE57"/>
<dbReference type="RefSeq" id="WP_012874248.1">
    <property type="nucleotide sequence ID" value="NC_013525.1"/>
</dbReference>
<dbReference type="GO" id="GO:0003677">
    <property type="term" value="F:DNA binding"/>
    <property type="evidence" value="ECO:0007669"/>
    <property type="project" value="UniProtKB-KW"/>
</dbReference>
<evidence type="ECO:0000313" key="12">
    <source>
        <dbReference type="Proteomes" id="UP000000323"/>
    </source>
</evidence>
<dbReference type="Pfam" id="PF04963">
    <property type="entry name" value="Sigma54_CBD"/>
    <property type="match status" value="1"/>
</dbReference>
<evidence type="ECO:0000256" key="1">
    <source>
        <dbReference type="ARBA" id="ARBA00008798"/>
    </source>
</evidence>
<keyword evidence="3" id="KW-0808">Transferase</keyword>
<dbReference type="InterPro" id="IPR007046">
    <property type="entry name" value="RNA_pol_sigma_54_core-bd"/>
</dbReference>
<keyword evidence="4" id="KW-0548">Nucleotidyltransferase</keyword>
<evidence type="ECO:0000256" key="4">
    <source>
        <dbReference type="ARBA" id="ARBA00022695"/>
    </source>
</evidence>
<evidence type="ECO:0000256" key="7">
    <source>
        <dbReference type="ARBA" id="ARBA00023125"/>
    </source>
</evidence>
<dbReference type="EMBL" id="CP001825">
    <property type="protein sequence ID" value="ACZ41213.1"/>
    <property type="molecule type" value="Genomic_DNA"/>
</dbReference>
<dbReference type="PROSITE" id="PS50044">
    <property type="entry name" value="SIGMA54_3"/>
    <property type="match status" value="1"/>
</dbReference>
<organism evidence="11 12">
    <name type="scientific">Thermobaculum terrenum (strain ATCC BAA-798 / CCMEE 7001 / YNP1)</name>
    <dbReference type="NCBI Taxonomy" id="525904"/>
    <lineage>
        <taxon>Bacteria</taxon>
        <taxon>Bacillati</taxon>
        <taxon>Chloroflexota</taxon>
        <taxon>Chloroflexia</taxon>
        <taxon>Candidatus Thermobaculales</taxon>
        <taxon>Candidatus Thermobaculaceae</taxon>
        <taxon>Thermobaculum</taxon>
    </lineage>
</organism>
<evidence type="ECO:0000313" key="11">
    <source>
        <dbReference type="EMBL" id="ACZ41213.1"/>
    </source>
</evidence>
<dbReference type="HOGENOM" id="CLU_020569_1_1_0"/>
<evidence type="ECO:0000256" key="2">
    <source>
        <dbReference type="ARBA" id="ARBA00022478"/>
    </source>
</evidence>
<dbReference type="PRINTS" id="PR00045">
    <property type="entry name" value="SIGMA54FCT"/>
</dbReference>
<evidence type="ECO:0000256" key="6">
    <source>
        <dbReference type="ARBA" id="ARBA00023082"/>
    </source>
</evidence>
<evidence type="ECO:0000256" key="3">
    <source>
        <dbReference type="ARBA" id="ARBA00022679"/>
    </source>
</evidence>
<reference evidence="12" key="1">
    <citation type="journal article" date="2010" name="Stand. Genomic Sci.">
        <title>Complete genome sequence of 'Thermobaculum terrenum' type strain (YNP1).</title>
        <authorList>
            <person name="Kiss H."/>
            <person name="Cleland D."/>
            <person name="Lapidus A."/>
            <person name="Lucas S."/>
            <person name="Glavina Del Rio T."/>
            <person name="Nolan M."/>
            <person name="Tice H."/>
            <person name="Han C."/>
            <person name="Goodwin L."/>
            <person name="Pitluck S."/>
            <person name="Liolios K."/>
            <person name="Ivanova N."/>
            <person name="Mavromatis K."/>
            <person name="Ovchinnikova G."/>
            <person name="Pati A."/>
            <person name="Chen A."/>
            <person name="Palaniappan K."/>
            <person name="Land M."/>
            <person name="Hauser L."/>
            <person name="Chang Y."/>
            <person name="Jeffries C."/>
            <person name="Lu M."/>
            <person name="Brettin T."/>
            <person name="Detter J."/>
            <person name="Goker M."/>
            <person name="Tindall B."/>
            <person name="Beck B."/>
            <person name="McDermott T."/>
            <person name="Woyke T."/>
            <person name="Bristow J."/>
            <person name="Eisen J."/>
            <person name="Markowitz V."/>
            <person name="Hugenholtz P."/>
            <person name="Kyrpides N."/>
            <person name="Klenk H."/>
            <person name="Cheng J."/>
        </authorList>
    </citation>
    <scope>NUCLEOTIDE SEQUENCE [LARGE SCALE GENOMIC DNA]</scope>
    <source>
        <strain evidence="12">ATCC BAA-798 / YNP1</strain>
    </source>
</reference>
<comment type="similarity">
    <text evidence="1">Belongs to the sigma-54 factor family.</text>
</comment>
<dbReference type="STRING" id="525904.Tter_0291"/>
<dbReference type="NCBIfam" id="TIGR02395">
    <property type="entry name" value="rpoN_sigma"/>
    <property type="match status" value="1"/>
</dbReference>
<sequence length="478" mass="54845">MDMQMSQEQNQAQEMTIKASPSLIEANYILSLSLPELRQTILNELSQNPALELVDHETCPFCGEVMVGGKCENCSREDSKTDHTDTVNEDLDSLYYESYSATSRSLVSDDEDDFDPMSIVASEQDFHESLRSDLHSILPEEDYEIADYLIESLDENGYLRQPLDAIARELGRDVQRVEWVLQRLQEIAPAGVGARNLQECLLLQLRYLEQEGEIIPEYVRAILENYIEELGSHKYGYIARKLKTSPEKVAEARQFIKQKLSPYPSLDPAVGRTWKSPSRSTYISPDVIIFEREGKLEVEVVEGRQFELRLSPAYQQIAKDLEAHPNSYSENERTHIKEYISRTKMFISNVNQRRKTIYKIASALVELQEDFIRYGVRHLKPLTRAMLADYIGVHESTVSRATAGKYVMLPNRKVIPFSDFFTASLSIKDVIKEIIMSEDKALTDRQICDKLRERGIRVARRTVAKYRAELGILPSTLR</sequence>
<name>D1CE57_THET1</name>
<evidence type="ECO:0000256" key="8">
    <source>
        <dbReference type="ARBA" id="ARBA00023163"/>
    </source>
</evidence>
<keyword evidence="5" id="KW-0805">Transcription regulation</keyword>
<dbReference type="GO" id="GO:0001216">
    <property type="term" value="F:DNA-binding transcription activator activity"/>
    <property type="evidence" value="ECO:0007669"/>
    <property type="project" value="InterPro"/>
</dbReference>
<dbReference type="GO" id="GO:0006352">
    <property type="term" value="P:DNA-templated transcription initiation"/>
    <property type="evidence" value="ECO:0007669"/>
    <property type="project" value="InterPro"/>
</dbReference>
<dbReference type="PROSITE" id="PS00718">
    <property type="entry name" value="SIGMA54_2"/>
    <property type="match status" value="1"/>
</dbReference>
<dbReference type="GO" id="GO:0016987">
    <property type="term" value="F:sigma factor activity"/>
    <property type="evidence" value="ECO:0007669"/>
    <property type="project" value="UniProtKB-KW"/>
</dbReference>
<dbReference type="KEGG" id="ttr:Tter_0291"/>
<protein>
    <submittedName>
        <fullName evidence="11">RNA polymerase, sigma 54 subunit, RpoN</fullName>
    </submittedName>
</protein>
<dbReference type="PANTHER" id="PTHR32248">
    <property type="entry name" value="RNA POLYMERASE SIGMA-54 FACTOR"/>
    <property type="match status" value="1"/>
</dbReference>
<dbReference type="Gene3D" id="1.10.10.60">
    <property type="entry name" value="Homeodomain-like"/>
    <property type="match status" value="1"/>
</dbReference>
<dbReference type="Pfam" id="PF04552">
    <property type="entry name" value="Sigma54_DBD"/>
    <property type="match status" value="1"/>
</dbReference>
<dbReference type="PIRSF" id="PIRSF000774">
    <property type="entry name" value="RpoN"/>
    <property type="match status" value="1"/>
</dbReference>
<dbReference type="InterPro" id="IPR007634">
    <property type="entry name" value="RNA_pol_sigma_54_DNA-bd"/>
</dbReference>
<evidence type="ECO:0000256" key="5">
    <source>
        <dbReference type="ARBA" id="ARBA00023015"/>
    </source>
</evidence>
<evidence type="ECO:0000259" key="9">
    <source>
        <dbReference type="Pfam" id="PF04552"/>
    </source>
</evidence>
<dbReference type="eggNOG" id="COG1508">
    <property type="taxonomic scope" value="Bacteria"/>
</dbReference>